<reference evidence="2 3" key="1">
    <citation type="submission" date="2018-07" db="EMBL/GenBank/DDBJ databases">
        <title>Lottiidibacillus patelloidae gen. nov., sp. nov., isolated from the intestinal tract of a marine limpet and the reclassification of B. taeanensis BH030017T, B. algicola KMM 3737T and B. hwajinpoensis SW-72T as genus Lottiidibacillus.</title>
        <authorList>
            <person name="Liu R."/>
            <person name="Huang Z."/>
        </authorList>
    </citation>
    <scope>NUCLEOTIDE SEQUENCE [LARGE SCALE GENOMIC DNA]</scope>
    <source>
        <strain evidence="2 3">BH030017</strain>
    </source>
</reference>
<protein>
    <submittedName>
        <fullName evidence="2">Uncharacterized protein</fullName>
    </submittedName>
</protein>
<dbReference type="OrthoDB" id="2643649at2"/>
<dbReference type="EMBL" id="QOCW01000036">
    <property type="protein sequence ID" value="RBW67496.1"/>
    <property type="molecule type" value="Genomic_DNA"/>
</dbReference>
<dbReference type="PROSITE" id="PS51257">
    <property type="entry name" value="PROKAR_LIPOPROTEIN"/>
    <property type="match status" value="1"/>
</dbReference>
<dbReference type="Proteomes" id="UP000253314">
    <property type="component" value="Unassembled WGS sequence"/>
</dbReference>
<comment type="caution">
    <text evidence="2">The sequence shown here is derived from an EMBL/GenBank/DDBJ whole genome shotgun (WGS) entry which is preliminary data.</text>
</comment>
<sequence length="69" mass="7630">MRFMDWLAAGILVFMGLSCLTVSGVSLLDGNSISSYIKMFLQICSFMGIPVFIAGLIYFILRKKGTSKK</sequence>
<keyword evidence="3" id="KW-1185">Reference proteome</keyword>
<keyword evidence="1" id="KW-0472">Membrane</keyword>
<feature type="transmembrane region" description="Helical" evidence="1">
    <location>
        <begin position="40"/>
        <end position="61"/>
    </location>
</feature>
<proteinExistence type="predicted"/>
<keyword evidence="1" id="KW-1133">Transmembrane helix</keyword>
<name>A0A366XP33_9BACI</name>
<dbReference type="AlphaFoldDB" id="A0A366XP33"/>
<gene>
    <name evidence="2" type="ORF">DS031_22085</name>
</gene>
<accession>A0A366XP33</accession>
<evidence type="ECO:0000313" key="2">
    <source>
        <dbReference type="EMBL" id="RBW67496.1"/>
    </source>
</evidence>
<dbReference type="RefSeq" id="WP_113808333.1">
    <property type="nucleotide sequence ID" value="NZ_QOCW01000036.1"/>
</dbReference>
<organism evidence="2 3">
    <name type="scientific">Bacillus taeanensis</name>
    <dbReference type="NCBI Taxonomy" id="273032"/>
    <lineage>
        <taxon>Bacteria</taxon>
        <taxon>Bacillati</taxon>
        <taxon>Bacillota</taxon>
        <taxon>Bacilli</taxon>
        <taxon>Bacillales</taxon>
        <taxon>Bacillaceae</taxon>
        <taxon>Bacillus</taxon>
    </lineage>
</organism>
<keyword evidence="1" id="KW-0812">Transmembrane</keyword>
<evidence type="ECO:0000256" key="1">
    <source>
        <dbReference type="SAM" id="Phobius"/>
    </source>
</evidence>
<evidence type="ECO:0000313" key="3">
    <source>
        <dbReference type="Proteomes" id="UP000253314"/>
    </source>
</evidence>